<organism evidence="1 2">
    <name type="scientific">Zarea fungicola</name>
    <dbReference type="NCBI Taxonomy" id="93591"/>
    <lineage>
        <taxon>Eukaryota</taxon>
        <taxon>Fungi</taxon>
        <taxon>Dikarya</taxon>
        <taxon>Ascomycota</taxon>
        <taxon>Pezizomycotina</taxon>
        <taxon>Sordariomycetes</taxon>
        <taxon>Hypocreomycetidae</taxon>
        <taxon>Hypocreales</taxon>
        <taxon>Cordycipitaceae</taxon>
        <taxon>Zarea</taxon>
    </lineage>
</organism>
<evidence type="ECO:0000313" key="1">
    <source>
        <dbReference type="EMBL" id="KAJ2980508.1"/>
    </source>
</evidence>
<protein>
    <submittedName>
        <fullName evidence="1">Uncharacterized protein</fullName>
    </submittedName>
</protein>
<evidence type="ECO:0000313" key="2">
    <source>
        <dbReference type="Proteomes" id="UP001143910"/>
    </source>
</evidence>
<keyword evidence="2" id="KW-1185">Reference proteome</keyword>
<gene>
    <name evidence="1" type="ORF">NQ176_g2594</name>
</gene>
<dbReference type="EMBL" id="JANJQO010000194">
    <property type="protein sequence ID" value="KAJ2980508.1"/>
    <property type="molecule type" value="Genomic_DNA"/>
</dbReference>
<comment type="caution">
    <text evidence="1">The sequence shown here is derived from an EMBL/GenBank/DDBJ whole genome shotgun (WGS) entry which is preliminary data.</text>
</comment>
<proteinExistence type="predicted"/>
<sequence>MASAVESSPVHVPPGPDHTNLALVASRRHPQTRIYAQVPQQLPTSNTTASPEAARPSNRLRSLNLLEAKARSMFLPESTKPAEKFHGFGMGTVQDDHVPFMQRGVDILHLIPSPFPAVWHTMEDNGQNLDMPTTRDWAKIVTAFAAEWMDLTGMLPQLAPTLEKRTVTNEASTTERTEL</sequence>
<name>A0ACC1NQ74_9HYPO</name>
<reference evidence="1" key="1">
    <citation type="submission" date="2022-08" db="EMBL/GenBank/DDBJ databases">
        <title>Genome Sequence of Lecanicillium fungicola.</title>
        <authorList>
            <person name="Buettner E."/>
        </authorList>
    </citation>
    <scope>NUCLEOTIDE SEQUENCE</scope>
    <source>
        <strain evidence="1">Babe33</strain>
    </source>
</reference>
<accession>A0ACC1NQ74</accession>
<dbReference type="Proteomes" id="UP001143910">
    <property type="component" value="Unassembled WGS sequence"/>
</dbReference>